<dbReference type="AlphaFoldDB" id="A0A345PE85"/>
<accession>A0A345PE85</accession>
<sequence>MKRKKKMKILIFTLVIVAILGVIYMLTVVGESQTTEGKEKQDIEQLVYDYRTDRLTKEPASDNSNELVVTQAGVEETYKLPEEAFFV</sequence>
<gene>
    <name evidence="1" type="ORF">CUC15_04935</name>
</gene>
<evidence type="ECO:0000313" key="1">
    <source>
        <dbReference type="EMBL" id="AXI08315.1"/>
    </source>
</evidence>
<proteinExistence type="predicted"/>
<reference evidence="2" key="1">
    <citation type="submission" date="2017-11" db="EMBL/GenBank/DDBJ databases">
        <authorList>
            <person name="Zhu W."/>
        </authorList>
    </citation>
    <scope>NUCLEOTIDE SEQUENCE [LARGE SCALE GENOMIC DNA]</scope>
    <source>
        <strain evidence="2">160</strain>
    </source>
</reference>
<dbReference type="Proteomes" id="UP000253908">
    <property type="component" value="Chromosome"/>
</dbReference>
<organism evidence="1 2">
    <name type="scientific">Oceanobacillus zhaokaii</name>
    <dbReference type="NCBI Taxonomy" id="2052660"/>
    <lineage>
        <taxon>Bacteria</taxon>
        <taxon>Bacillati</taxon>
        <taxon>Bacillota</taxon>
        <taxon>Bacilli</taxon>
        <taxon>Bacillales</taxon>
        <taxon>Bacillaceae</taxon>
        <taxon>Oceanobacillus</taxon>
    </lineage>
</organism>
<dbReference type="EMBL" id="CP024848">
    <property type="protein sequence ID" value="AXI08315.1"/>
    <property type="molecule type" value="Genomic_DNA"/>
</dbReference>
<name>A0A345PE85_9BACI</name>
<evidence type="ECO:0000313" key="2">
    <source>
        <dbReference type="Proteomes" id="UP000253908"/>
    </source>
</evidence>
<dbReference type="OrthoDB" id="73040at2"/>
<keyword evidence="2" id="KW-1185">Reference proteome</keyword>
<protein>
    <submittedName>
        <fullName evidence="1">Uncharacterized protein</fullName>
    </submittedName>
</protein>
<dbReference type="KEGG" id="ocn:CUC15_04935"/>